<keyword evidence="4" id="KW-1185">Reference proteome</keyword>
<gene>
    <name evidence="3" type="ORF">NQU55_18535</name>
</gene>
<protein>
    <submittedName>
        <fullName evidence="3">NERD domain-containing protein</fullName>
    </submittedName>
</protein>
<organism evidence="3 4">
    <name type="scientific">Streptomyces telluris</name>
    <dbReference type="NCBI Taxonomy" id="2720021"/>
    <lineage>
        <taxon>Bacteria</taxon>
        <taxon>Bacillati</taxon>
        <taxon>Actinomycetota</taxon>
        <taxon>Actinomycetes</taxon>
        <taxon>Kitasatosporales</taxon>
        <taxon>Streptomycetaceae</taxon>
        <taxon>Streptomyces</taxon>
    </lineage>
</organism>
<evidence type="ECO:0000313" key="4">
    <source>
        <dbReference type="Proteomes" id="UP001142374"/>
    </source>
</evidence>
<dbReference type="RefSeq" id="WP_256790859.1">
    <property type="nucleotide sequence ID" value="NZ_JANIID010000016.1"/>
</dbReference>
<feature type="region of interest" description="Disordered" evidence="1">
    <location>
        <begin position="1"/>
        <end position="33"/>
    </location>
</feature>
<dbReference type="AlphaFoldDB" id="A0A9X2LIA6"/>
<proteinExistence type="predicted"/>
<dbReference type="InterPro" id="IPR011528">
    <property type="entry name" value="NERD"/>
</dbReference>
<name>A0A9X2LIA6_9ACTN</name>
<dbReference type="Proteomes" id="UP001142374">
    <property type="component" value="Unassembled WGS sequence"/>
</dbReference>
<evidence type="ECO:0000259" key="2">
    <source>
        <dbReference type="Pfam" id="PF08378"/>
    </source>
</evidence>
<accession>A0A9X2LIA6</accession>
<comment type="caution">
    <text evidence="3">The sequence shown here is derived from an EMBL/GenBank/DDBJ whole genome shotgun (WGS) entry which is preliminary data.</text>
</comment>
<evidence type="ECO:0000313" key="3">
    <source>
        <dbReference type="EMBL" id="MCQ8771745.1"/>
    </source>
</evidence>
<sequence length="233" mass="25242">MRERPDGKRSANGKTYDPERLFLPPDDDLAPNRPGETLRARLDGSAAAGASGRARLLIARLLGRRPVEDVWRRALAAEQCVGAALEGIAGSGWDVVHSIVLPGDAIISHLLIGPGGVFGISTRPGRRARVRAGESQVRTDRERRPCPYVRETRHDAARASLVLSRGCGFLVQVQPVLVFAGARSVETAPELDDVRVMGEGEVPGLGALGGVLHPDRARRIHTVARNRRVWLWA</sequence>
<dbReference type="Pfam" id="PF08378">
    <property type="entry name" value="NERD"/>
    <property type="match status" value="1"/>
</dbReference>
<feature type="domain" description="NERD" evidence="2">
    <location>
        <begin position="76"/>
        <end position="179"/>
    </location>
</feature>
<dbReference type="EMBL" id="JANIID010000016">
    <property type="protein sequence ID" value="MCQ8771745.1"/>
    <property type="molecule type" value="Genomic_DNA"/>
</dbReference>
<reference evidence="3" key="1">
    <citation type="submission" date="2022-06" db="EMBL/GenBank/DDBJ databases">
        <title>WGS of actinobacteria.</title>
        <authorList>
            <person name="Thawai C."/>
        </authorList>
    </citation>
    <scope>NUCLEOTIDE SEQUENCE</scope>
    <source>
        <strain evidence="3">AA8</strain>
    </source>
</reference>
<evidence type="ECO:0000256" key="1">
    <source>
        <dbReference type="SAM" id="MobiDB-lite"/>
    </source>
</evidence>